<evidence type="ECO:0000256" key="2">
    <source>
        <dbReference type="SAM" id="Phobius"/>
    </source>
</evidence>
<dbReference type="RefSeq" id="WP_075664085.1">
    <property type="nucleotide sequence ID" value="NZ_CP009247.1"/>
</dbReference>
<feature type="transmembrane region" description="Helical" evidence="2">
    <location>
        <begin position="96"/>
        <end position="119"/>
    </location>
</feature>
<evidence type="ECO:0000313" key="5">
    <source>
        <dbReference type="Proteomes" id="UP000185434"/>
    </source>
</evidence>
<sequence length="127" mass="13176">MRSFRTAAVAVATAAAVTLTGTTVASAEDSNPGAPNDDVTTATENVGNFGNSYNDEKGERIPDAADDRNQSDENNGANMLGDEKNWNKVSNANKTWYAVTLAGVVGTVIGGIIGAVNWLKYNGILPG</sequence>
<dbReference type="STRING" id="1437875.CFRA_07355"/>
<accession>A0A1L7CTC4</accession>
<keyword evidence="5" id="KW-1185">Reference proteome</keyword>
<dbReference type="Proteomes" id="UP000185434">
    <property type="component" value="Chromosome"/>
</dbReference>
<name>A0A1L7CTC4_9CORY</name>
<dbReference type="EMBL" id="CP009247">
    <property type="protein sequence ID" value="APT89103.1"/>
    <property type="molecule type" value="Genomic_DNA"/>
</dbReference>
<keyword evidence="3" id="KW-0732">Signal</keyword>
<evidence type="ECO:0008006" key="6">
    <source>
        <dbReference type="Google" id="ProtNLM"/>
    </source>
</evidence>
<protein>
    <recommendedName>
        <fullName evidence="6">Or membrane protein</fullName>
    </recommendedName>
</protein>
<keyword evidence="2" id="KW-1133">Transmembrane helix</keyword>
<keyword evidence="2" id="KW-0472">Membrane</keyword>
<feature type="compositionally biased region" description="Polar residues" evidence="1">
    <location>
        <begin position="38"/>
        <end position="53"/>
    </location>
</feature>
<proteinExistence type="predicted"/>
<feature type="signal peptide" evidence="3">
    <location>
        <begin position="1"/>
        <end position="27"/>
    </location>
</feature>
<keyword evidence="2" id="KW-0812">Transmembrane</keyword>
<evidence type="ECO:0000256" key="3">
    <source>
        <dbReference type="SAM" id="SignalP"/>
    </source>
</evidence>
<evidence type="ECO:0000313" key="4">
    <source>
        <dbReference type="EMBL" id="APT89103.1"/>
    </source>
</evidence>
<dbReference type="KEGG" id="cfk:CFRA_07355"/>
<evidence type="ECO:0000256" key="1">
    <source>
        <dbReference type="SAM" id="MobiDB-lite"/>
    </source>
</evidence>
<feature type="region of interest" description="Disordered" evidence="1">
    <location>
        <begin position="25"/>
        <end position="84"/>
    </location>
</feature>
<reference evidence="4 5" key="1">
    <citation type="submission" date="2014-08" db="EMBL/GenBank/DDBJ databases">
        <title>Complete genome sequence of Corynebacterium frankenforstense ST18(T) (=DSM 45800(T)), isolated from raw cow milk.</title>
        <authorList>
            <person name="Ruckert C."/>
            <person name="Albersmeier A."/>
            <person name="Winkler A."/>
            <person name="Lipski A."/>
            <person name="Kalinowski J."/>
        </authorList>
    </citation>
    <scope>NUCLEOTIDE SEQUENCE [LARGE SCALE GENOMIC DNA]</scope>
    <source>
        <strain evidence="4 5">ST18</strain>
    </source>
</reference>
<feature type="compositionally biased region" description="Basic and acidic residues" evidence="1">
    <location>
        <begin position="54"/>
        <end position="71"/>
    </location>
</feature>
<gene>
    <name evidence="4" type="ORF">CFRA_07355</name>
</gene>
<dbReference type="AlphaFoldDB" id="A0A1L7CTC4"/>
<feature type="chain" id="PRO_5011956291" description="Or membrane protein" evidence="3">
    <location>
        <begin position="28"/>
        <end position="127"/>
    </location>
</feature>
<organism evidence="4 5">
    <name type="scientific">Corynebacterium frankenforstense DSM 45800</name>
    <dbReference type="NCBI Taxonomy" id="1437875"/>
    <lineage>
        <taxon>Bacteria</taxon>
        <taxon>Bacillati</taxon>
        <taxon>Actinomycetota</taxon>
        <taxon>Actinomycetes</taxon>
        <taxon>Mycobacteriales</taxon>
        <taxon>Corynebacteriaceae</taxon>
        <taxon>Corynebacterium</taxon>
    </lineage>
</organism>